<sequence length="363" mass="38453">MKGGVVSKYKRWLNTPTSFKSRGLALVELMIALVLGLVIIGAVTGIMLSNTQSFRTNRGLSQLQDGARVGYELLARDIRQAGNMPCGNDIPVVNILNPAQTNNVPWYYDWDNAFIGYDGDSALANVDNQIADTESLVMLSGDAGGVYVEDYDTSNNSANFTVGTASGNAHGLLNGEVLMVCNESQGTIFQMSNGQGNNADKLVVNTGNSQSPGNCTKGLGEIIPGNNANQPCNTNGNQGPYGHNSVIAKLTATAWYIGDNGRAGEGGRSLYMARLSNNAGAGDVQQIEIAAGVTSMALRYRLADTSDFIDASTVGNRWADVNAVEVTLTLLTQDQNISTDTTVDEGRLGRALTSVVAIRNRSL</sequence>
<reference evidence="3" key="1">
    <citation type="submission" date="2016-10" db="EMBL/GenBank/DDBJ databases">
        <authorList>
            <person name="Varghese N."/>
            <person name="Submissions S."/>
        </authorList>
    </citation>
    <scope>NUCLEOTIDE SEQUENCE [LARGE SCALE GENOMIC DNA]</scope>
    <source>
        <strain evidence="3">JCM 14963</strain>
    </source>
</reference>
<organism evidence="2 3">
    <name type="scientific">Halopseudomonas sabulinigri</name>
    <dbReference type="NCBI Taxonomy" id="472181"/>
    <lineage>
        <taxon>Bacteria</taxon>
        <taxon>Pseudomonadati</taxon>
        <taxon>Pseudomonadota</taxon>
        <taxon>Gammaproteobacteria</taxon>
        <taxon>Pseudomonadales</taxon>
        <taxon>Pseudomonadaceae</taxon>
        <taxon>Halopseudomonas</taxon>
    </lineage>
</organism>
<evidence type="ECO:0000313" key="3">
    <source>
        <dbReference type="Proteomes" id="UP000243413"/>
    </source>
</evidence>
<feature type="transmembrane region" description="Helical" evidence="1">
    <location>
        <begin position="24"/>
        <end position="48"/>
    </location>
</feature>
<name>A0A1H1R248_9GAMM</name>
<dbReference type="AlphaFoldDB" id="A0A1H1R248"/>
<dbReference type="STRING" id="472181.SAMN05216271_1611"/>
<accession>A0A1H1R248</accession>
<proteinExistence type="predicted"/>
<gene>
    <name evidence="2" type="ORF">SAMN05216271_1611</name>
</gene>
<dbReference type="Proteomes" id="UP000243413">
    <property type="component" value="Chromosome I"/>
</dbReference>
<dbReference type="EMBL" id="LT629763">
    <property type="protein sequence ID" value="SDS29864.1"/>
    <property type="molecule type" value="Genomic_DNA"/>
</dbReference>
<keyword evidence="1" id="KW-1133">Transmembrane helix</keyword>
<keyword evidence="1" id="KW-0472">Membrane</keyword>
<protein>
    <submittedName>
        <fullName evidence="2">Type IV pilus assembly protein PilW</fullName>
    </submittedName>
</protein>
<keyword evidence="1" id="KW-0812">Transmembrane</keyword>
<evidence type="ECO:0000256" key="1">
    <source>
        <dbReference type="SAM" id="Phobius"/>
    </source>
</evidence>
<evidence type="ECO:0000313" key="2">
    <source>
        <dbReference type="EMBL" id="SDS29864.1"/>
    </source>
</evidence>